<keyword evidence="1" id="KW-0378">Hydrolase</keyword>
<dbReference type="GO" id="GO:0016791">
    <property type="term" value="F:phosphatase activity"/>
    <property type="evidence" value="ECO:0007669"/>
    <property type="project" value="TreeGrafter"/>
</dbReference>
<proteinExistence type="predicted"/>
<accession>A0A917MYZ1</accession>
<dbReference type="SUPFAM" id="SSF81606">
    <property type="entry name" value="PP2C-like"/>
    <property type="match status" value="1"/>
</dbReference>
<evidence type="ECO:0000259" key="3">
    <source>
        <dbReference type="PROSITE" id="PS50110"/>
    </source>
</evidence>
<dbReference type="InterPro" id="IPR011006">
    <property type="entry name" value="CheY-like_superfamily"/>
</dbReference>
<organism evidence="4 5">
    <name type="scientific">Filimonas zeae</name>
    <dbReference type="NCBI Taxonomy" id="1737353"/>
    <lineage>
        <taxon>Bacteria</taxon>
        <taxon>Pseudomonadati</taxon>
        <taxon>Bacteroidota</taxon>
        <taxon>Chitinophagia</taxon>
        <taxon>Chitinophagales</taxon>
        <taxon>Chitinophagaceae</taxon>
        <taxon>Filimonas</taxon>
    </lineage>
</organism>
<protein>
    <recommendedName>
        <fullName evidence="3">Response regulatory domain-containing protein</fullName>
    </recommendedName>
</protein>
<name>A0A917MYZ1_9BACT</name>
<comment type="caution">
    <text evidence="4">The sequence shown here is derived from an EMBL/GenBank/DDBJ whole genome shotgun (WGS) entry which is preliminary data.</text>
</comment>
<dbReference type="InterPro" id="IPR001932">
    <property type="entry name" value="PPM-type_phosphatase-like_dom"/>
</dbReference>
<dbReference type="EMBL" id="BMIB01000005">
    <property type="protein sequence ID" value="GGH80092.1"/>
    <property type="molecule type" value="Genomic_DNA"/>
</dbReference>
<feature type="modified residue" description="4-aspartylphosphate" evidence="2">
    <location>
        <position position="57"/>
    </location>
</feature>
<dbReference type="SMART" id="SM00331">
    <property type="entry name" value="PP2C_SIG"/>
    <property type="match status" value="1"/>
</dbReference>
<reference evidence="4" key="2">
    <citation type="submission" date="2020-09" db="EMBL/GenBank/DDBJ databases">
        <authorList>
            <person name="Sun Q."/>
            <person name="Zhou Y."/>
        </authorList>
    </citation>
    <scope>NUCLEOTIDE SEQUENCE</scope>
    <source>
        <strain evidence="4">CGMCC 1.15290</strain>
    </source>
</reference>
<dbReference type="Pfam" id="PF07228">
    <property type="entry name" value="SpoIIE"/>
    <property type="match status" value="1"/>
</dbReference>
<dbReference type="GO" id="GO:0000160">
    <property type="term" value="P:phosphorelay signal transduction system"/>
    <property type="evidence" value="ECO:0007669"/>
    <property type="project" value="InterPro"/>
</dbReference>
<dbReference type="SMART" id="SM00448">
    <property type="entry name" value="REC"/>
    <property type="match status" value="1"/>
</dbReference>
<dbReference type="RefSeq" id="WP_188957758.1">
    <property type="nucleotide sequence ID" value="NZ_BMIB01000005.1"/>
</dbReference>
<evidence type="ECO:0000313" key="4">
    <source>
        <dbReference type="EMBL" id="GGH80092.1"/>
    </source>
</evidence>
<dbReference type="PROSITE" id="PS50110">
    <property type="entry name" value="RESPONSE_REGULATORY"/>
    <property type="match status" value="1"/>
</dbReference>
<dbReference type="Gene3D" id="3.60.40.10">
    <property type="entry name" value="PPM-type phosphatase domain"/>
    <property type="match status" value="1"/>
</dbReference>
<evidence type="ECO:0000313" key="5">
    <source>
        <dbReference type="Proteomes" id="UP000627292"/>
    </source>
</evidence>
<dbReference type="InterPro" id="IPR036457">
    <property type="entry name" value="PPM-type-like_dom_sf"/>
</dbReference>
<dbReference type="Gene3D" id="3.40.50.2300">
    <property type="match status" value="1"/>
</dbReference>
<evidence type="ECO:0000256" key="1">
    <source>
        <dbReference type="ARBA" id="ARBA00022801"/>
    </source>
</evidence>
<keyword evidence="5" id="KW-1185">Reference proteome</keyword>
<dbReference type="PANTHER" id="PTHR43156">
    <property type="entry name" value="STAGE II SPORULATION PROTEIN E-RELATED"/>
    <property type="match status" value="1"/>
</dbReference>
<gene>
    <name evidence="4" type="ORF">GCM10011379_50450</name>
</gene>
<dbReference type="Pfam" id="PF00072">
    <property type="entry name" value="Response_reg"/>
    <property type="match status" value="1"/>
</dbReference>
<keyword evidence="2" id="KW-0597">Phosphoprotein</keyword>
<dbReference type="Proteomes" id="UP000627292">
    <property type="component" value="Unassembled WGS sequence"/>
</dbReference>
<dbReference type="CDD" id="cd00156">
    <property type="entry name" value="REC"/>
    <property type="match status" value="1"/>
</dbReference>
<dbReference type="PANTHER" id="PTHR43156:SF2">
    <property type="entry name" value="STAGE II SPORULATION PROTEIN E"/>
    <property type="match status" value="1"/>
</dbReference>
<dbReference type="InterPro" id="IPR001789">
    <property type="entry name" value="Sig_transdc_resp-reg_receiver"/>
</dbReference>
<reference evidence="4" key="1">
    <citation type="journal article" date="2014" name="Int. J. Syst. Evol. Microbiol.">
        <title>Complete genome sequence of Corynebacterium casei LMG S-19264T (=DSM 44701T), isolated from a smear-ripened cheese.</title>
        <authorList>
            <consortium name="US DOE Joint Genome Institute (JGI-PGF)"/>
            <person name="Walter F."/>
            <person name="Albersmeier A."/>
            <person name="Kalinowski J."/>
            <person name="Ruckert C."/>
        </authorList>
    </citation>
    <scope>NUCLEOTIDE SEQUENCE</scope>
    <source>
        <strain evidence="4">CGMCC 1.15290</strain>
    </source>
</reference>
<evidence type="ECO:0000256" key="2">
    <source>
        <dbReference type="PROSITE-ProRule" id="PRU00169"/>
    </source>
</evidence>
<dbReference type="AlphaFoldDB" id="A0A917MYZ1"/>
<dbReference type="InterPro" id="IPR052016">
    <property type="entry name" value="Bact_Sigma-Reg"/>
</dbReference>
<sequence>MTSAPVKKILIVEDNELFLKLLDKHFSRAGYDCILASSPSSALTLLEQQIPEIILSDYEMPGMNGFDFRQKLLTNKKFAHIPFVFLTAHSSDGMIMEGLGMQAVDFIDKQTPFPVLTSKIDNIIHTVHQTQELNTEELKKAANALNIKSVPDGPPQLKGFNINFWHKPFQDYPGGDFIDFIGTHERYTFLVLGDVMGKKWQAWFFSFGFLSYVRSAIRICIIDQVYSPARILEKINNVICYDEVLHDVLSSISLVMIDNETQTIKYAGAGDLPLLHHKCATGKTEKVESSGLLPGLMKDGRYEEQQIHMQKDDILLIFSDGMTDFRDETGKHSNYNGFVDLIAPCVIRENSFIFMKTAFTKRFTPEAQVDDCSLIFIQKK</sequence>
<dbReference type="SUPFAM" id="SSF52172">
    <property type="entry name" value="CheY-like"/>
    <property type="match status" value="1"/>
</dbReference>
<feature type="domain" description="Response regulatory" evidence="3">
    <location>
        <begin position="8"/>
        <end position="124"/>
    </location>
</feature>